<sequence length="191" mass="22331">MFQGQLFQVATQTQEHDSKAARLPLLECFEGDQLKFRGFLHQCQMQFQFTPHHYLTDTTKVGLIVSLLSVDALSWVSLYLENSEPILNNLSQFLVAMKLMFDDPNQRFTAETDLLHLHQGKRPVIECLVDYIKDELVQDKTPVVLADLIKLCIQFDRRFQERRAEKQGLRPSYVPLIPHKQRRRKLGLCLY</sequence>
<organism evidence="2">
    <name type="scientific">Xenopus laevis</name>
    <name type="common">African clawed frog</name>
    <dbReference type="NCBI Taxonomy" id="8355"/>
    <lineage>
        <taxon>Eukaryota</taxon>
        <taxon>Metazoa</taxon>
        <taxon>Chordata</taxon>
        <taxon>Craniata</taxon>
        <taxon>Vertebrata</taxon>
        <taxon>Euteleostomi</taxon>
        <taxon>Amphibia</taxon>
        <taxon>Batrachia</taxon>
        <taxon>Anura</taxon>
        <taxon>Pipoidea</taxon>
        <taxon>Pipidae</taxon>
        <taxon>Xenopodinae</taxon>
        <taxon>Xenopus</taxon>
        <taxon>Xenopus</taxon>
    </lineage>
</organism>
<evidence type="ECO:0000259" key="1">
    <source>
        <dbReference type="Pfam" id="PF16297"/>
    </source>
</evidence>
<name>A0A974BQ94_XENLA</name>
<dbReference type="Proteomes" id="UP000694892">
    <property type="component" value="Unassembled WGS sequence"/>
</dbReference>
<dbReference type="InterPro" id="IPR032549">
    <property type="entry name" value="DUF4939"/>
</dbReference>
<proteinExistence type="predicted"/>
<protein>
    <recommendedName>
        <fullName evidence="1">DUF4939 domain-containing protein</fullName>
    </recommendedName>
</protein>
<dbReference type="AlphaFoldDB" id="A0A974BQ94"/>
<dbReference type="Pfam" id="PF16297">
    <property type="entry name" value="DUF4939"/>
    <property type="match status" value="1"/>
</dbReference>
<evidence type="ECO:0000313" key="2">
    <source>
        <dbReference type="EMBL" id="OCT56107.1"/>
    </source>
</evidence>
<accession>A0A974BQ94</accession>
<gene>
    <name evidence="2" type="ORF">XELAEV_18002157mg</name>
</gene>
<feature type="domain" description="DUF4939" evidence="1">
    <location>
        <begin position="18"/>
        <end position="102"/>
    </location>
</feature>
<reference evidence="2" key="1">
    <citation type="submission" date="2016-05" db="EMBL/GenBank/DDBJ databases">
        <title>WGS assembly of Xenopus laevis.</title>
        <authorList>
            <person name="Session A."/>
            <person name="Uno Y."/>
            <person name="Kwon T."/>
            <person name="Chapman J."/>
            <person name="Toyoda A."/>
            <person name="Takahashi S."/>
            <person name="Fukui A."/>
            <person name="Hikosaka A."/>
            <person name="Putnam N."/>
            <person name="Stites J."/>
            <person name="Van Heeringen S."/>
            <person name="Quigley I."/>
            <person name="Heinz S."/>
            <person name="Hellsten U."/>
            <person name="Lyons J."/>
            <person name="Suzuki A."/>
            <person name="Kondo M."/>
            <person name="Ogino H."/>
            <person name="Ochi H."/>
            <person name="Bogdanovic O."/>
            <person name="Lister R."/>
            <person name="Georgiou G."/>
            <person name="Paranjpe S."/>
            <person name="Van Kruijsbergen I."/>
            <person name="Mozaffari S."/>
            <person name="Shu S."/>
            <person name="Schmutz J."/>
            <person name="Jenkins J."/>
            <person name="Grimwood J."/>
            <person name="Carlson J."/>
            <person name="Mitros T."/>
            <person name="Simakov O."/>
            <person name="Heald R."/>
            <person name="Miller K."/>
            <person name="Haudenschild C."/>
            <person name="Kuroki Y."/>
            <person name="Tanaka T."/>
            <person name="Michiue T."/>
            <person name="Watanabe M."/>
            <person name="Kinoshita T."/>
            <person name="Ohta Y."/>
            <person name="Mawaribuchi S."/>
            <person name="Suzuki Y."/>
            <person name="Haramoto Y."/>
            <person name="Yamamoto T."/>
            <person name="Takagi C."/>
            <person name="Kitzman J."/>
            <person name="Shendure J."/>
            <person name="Nakayama T."/>
            <person name="Izutsu Y."/>
            <person name="Robert J."/>
            <person name="Dichmann D."/>
            <person name="Flajnik M."/>
            <person name="Houston D."/>
            <person name="Marcotte E."/>
            <person name="Wallingford J."/>
            <person name="Ito Y."/>
            <person name="Asashima M."/>
            <person name="Ueno N."/>
            <person name="Matsuda Y."/>
            <person name="Jan Veenstra G."/>
            <person name="Fujiyama A."/>
            <person name="Harland R."/>
            <person name="Taira M."/>
            <person name="Rokhsar D.S."/>
        </authorList>
    </citation>
    <scope>NUCLEOTIDE SEQUENCE</scope>
    <source>
        <strain evidence="2">J</strain>
        <tissue evidence="2">Blood</tissue>
    </source>
</reference>
<dbReference type="EMBL" id="KV467449">
    <property type="protein sequence ID" value="OCT56107.1"/>
    <property type="molecule type" value="Genomic_DNA"/>
</dbReference>